<evidence type="ECO:0008006" key="3">
    <source>
        <dbReference type="Google" id="ProtNLM"/>
    </source>
</evidence>
<accession>A0A6H9G746</accession>
<gene>
    <name evidence="1" type="ORF">NIES3804_27750</name>
</gene>
<name>A0A6H9G746_MICAE</name>
<protein>
    <recommendedName>
        <fullName evidence="3">Transposase</fullName>
    </recommendedName>
</protein>
<dbReference type="Proteomes" id="UP000435041">
    <property type="component" value="Unassembled WGS sequence"/>
</dbReference>
<evidence type="ECO:0000313" key="1">
    <source>
        <dbReference type="EMBL" id="GCL51198.1"/>
    </source>
</evidence>
<dbReference type="AlphaFoldDB" id="A0A6H9G746"/>
<sequence length="46" mass="5455">MTVRQPRYSKEEFARRGHEVYESQVRSQIEEGNHGKIVAIVRSPIW</sequence>
<organism evidence="1 2">
    <name type="scientific">Microcystis aeruginosa NIES-3804</name>
    <dbReference type="NCBI Taxonomy" id="2517783"/>
    <lineage>
        <taxon>Bacteria</taxon>
        <taxon>Bacillati</taxon>
        <taxon>Cyanobacteriota</taxon>
        <taxon>Cyanophyceae</taxon>
        <taxon>Oscillatoriophycideae</taxon>
        <taxon>Chroococcales</taxon>
        <taxon>Microcystaceae</taxon>
        <taxon>Microcystis</taxon>
    </lineage>
</organism>
<comment type="caution">
    <text evidence="1">The sequence shown here is derived from an EMBL/GenBank/DDBJ whole genome shotgun (WGS) entry which is preliminary data.</text>
</comment>
<reference evidence="1 2" key="1">
    <citation type="submission" date="2019-02" db="EMBL/GenBank/DDBJ databases">
        <title>Draft genome sequence of Arthrospira platensis NIES-3804.</title>
        <authorList>
            <person name="Yamaguchi H."/>
            <person name="Suzuki S."/>
            <person name="Kawachi M."/>
        </authorList>
    </citation>
    <scope>NUCLEOTIDE SEQUENCE [LARGE SCALE GENOMIC DNA]</scope>
    <source>
        <strain evidence="1 2">NIES-3804</strain>
    </source>
</reference>
<proteinExistence type="predicted"/>
<evidence type="ECO:0000313" key="2">
    <source>
        <dbReference type="Proteomes" id="UP000435041"/>
    </source>
</evidence>
<dbReference type="EMBL" id="BJCI01000048">
    <property type="protein sequence ID" value="GCL51198.1"/>
    <property type="molecule type" value="Genomic_DNA"/>
</dbReference>
<dbReference type="RefSeq" id="WP_174237757.1">
    <property type="nucleotide sequence ID" value="NZ_BJCI01000048.1"/>
</dbReference>